<dbReference type="OrthoDB" id="406368at2759"/>
<dbReference type="GeneID" id="36407612"/>
<feature type="region of interest" description="Disordered" evidence="1">
    <location>
        <begin position="462"/>
        <end position="516"/>
    </location>
</feature>
<dbReference type="AlphaFoldDB" id="A0A0N7L5S2"/>
<feature type="region of interest" description="Disordered" evidence="1">
    <location>
        <begin position="361"/>
        <end position="397"/>
    </location>
</feature>
<dbReference type="RefSeq" id="XP_024578636.1">
    <property type="nucleotide sequence ID" value="XM_024728128.1"/>
</dbReference>
<proteinExistence type="predicted"/>
<organism evidence="2 3">
    <name type="scientific">Plasmopara halstedii</name>
    <name type="common">Downy mildew of sunflower</name>
    <dbReference type="NCBI Taxonomy" id="4781"/>
    <lineage>
        <taxon>Eukaryota</taxon>
        <taxon>Sar</taxon>
        <taxon>Stramenopiles</taxon>
        <taxon>Oomycota</taxon>
        <taxon>Peronosporomycetes</taxon>
        <taxon>Peronosporales</taxon>
        <taxon>Peronosporaceae</taxon>
        <taxon>Plasmopara</taxon>
    </lineage>
</organism>
<dbReference type="PANTHER" id="PTHR21580:SF28">
    <property type="entry name" value="BOREALIN N-TERMINAL DOMAIN-CONTAINING PROTEIN-RELATED"/>
    <property type="match status" value="1"/>
</dbReference>
<evidence type="ECO:0000313" key="2">
    <source>
        <dbReference type="EMBL" id="CEG42267.1"/>
    </source>
</evidence>
<protein>
    <submittedName>
        <fullName evidence="2">Sperm-tail PG-rich repeat</fullName>
    </submittedName>
</protein>
<dbReference type="EMBL" id="CCYD01000610">
    <property type="protein sequence ID" value="CEG42267.1"/>
    <property type="molecule type" value="Genomic_DNA"/>
</dbReference>
<feature type="compositionally biased region" description="Basic residues" evidence="1">
    <location>
        <begin position="477"/>
        <end position="487"/>
    </location>
</feature>
<feature type="region of interest" description="Disordered" evidence="1">
    <location>
        <begin position="538"/>
        <end position="563"/>
    </location>
</feature>
<keyword evidence="3" id="KW-1185">Reference proteome</keyword>
<dbReference type="OMA" id="NDPRHAL"/>
<evidence type="ECO:0000256" key="1">
    <source>
        <dbReference type="SAM" id="MobiDB-lite"/>
    </source>
</evidence>
<feature type="compositionally biased region" description="Basic and acidic residues" evidence="1">
    <location>
        <begin position="462"/>
        <end position="472"/>
    </location>
</feature>
<dbReference type="InterPro" id="IPR010736">
    <property type="entry name" value="SHIPPO-rpt"/>
</dbReference>
<evidence type="ECO:0000313" key="3">
    <source>
        <dbReference type="Proteomes" id="UP000054928"/>
    </source>
</evidence>
<dbReference type="InterPro" id="IPR051291">
    <property type="entry name" value="CIMAP"/>
</dbReference>
<dbReference type="Pfam" id="PF07004">
    <property type="entry name" value="SHIPPO-rpt"/>
    <property type="match status" value="5"/>
</dbReference>
<dbReference type="STRING" id="4781.A0A0N7L5S2"/>
<accession>A0A0N7L5S2</accession>
<reference evidence="3" key="1">
    <citation type="submission" date="2014-09" db="EMBL/GenBank/DDBJ databases">
        <authorList>
            <person name="Sharma Rahul"/>
            <person name="Thines Marco"/>
        </authorList>
    </citation>
    <scope>NUCLEOTIDE SEQUENCE [LARGE SCALE GENOMIC DNA]</scope>
</reference>
<name>A0A0N7L5S2_PLAHL</name>
<sequence>MCRTLTASTSPHKALPNFCNGMYKHRVENRQSVSKYTLLKPIADKIVSSIMAWVNRTSRDNCPGGLQEKTRTSAHLGPGCYETLPSNRMRPNATAFGCGEKLERGTNAGFTKGLTMITPGPGAYVIDNLTRWESPTPSKTLTSVFQSKSQRIDDSKLRRGYSTPGPGSYSDRDFFAHRFKGHTSSGNSFVKTPPSNNKIRWMRLPTAPSIPTVLQSFGYEQENGRLVRHEPVKVGHTGCGKDTLGPGEYEPMKGLKSISNTRTTDFSKGKVMRFIESELRAKAGVPGPGEYKSLGDAAALKDPARSSAVFKSALSREQATLVTATKSVPGPGAYFLNQTNGISVETKPEHLQFFGSTSTRFDTTRREGLGPGPGAYHHEQSGTVQQQRFIPDGKTAPFSSKKERFEVMKSSKQSLVSPGSYEVPSTMSELLNKVTSRVSTFGSTTKRFDTISSGCEHETLESQLERDMKASEANRQQQRHSKKKQQKPKASFMFASSTRRMDRKVTGPSPGDYEVQRSWDASGARGAFKSGINRMKSQSDLVTSVPGPGSYSTERLEQKPQHKPQPNVFYAAEPRFKEKMLKMPTLGPGYYNTDTIESSWNRPTHNISIATEMELAMIS</sequence>
<dbReference type="PANTHER" id="PTHR21580">
    <property type="entry name" value="SHIPPO-1-RELATED"/>
    <property type="match status" value="1"/>
</dbReference>
<dbReference type="Proteomes" id="UP000054928">
    <property type="component" value="Unassembled WGS sequence"/>
</dbReference>